<dbReference type="Pfam" id="PF13193">
    <property type="entry name" value="AMP-binding_C"/>
    <property type="match status" value="4"/>
</dbReference>
<dbReference type="PROSITE" id="PS00455">
    <property type="entry name" value="AMP_BINDING"/>
    <property type="match status" value="5"/>
</dbReference>
<dbReference type="InterPro" id="IPR020845">
    <property type="entry name" value="AMP-binding_CS"/>
</dbReference>
<dbReference type="InterPro" id="IPR020806">
    <property type="entry name" value="PKS_PP-bd"/>
</dbReference>
<dbReference type="InterPro" id="IPR010071">
    <property type="entry name" value="AA_adenyl_dom"/>
</dbReference>
<dbReference type="Pfam" id="PF00501">
    <property type="entry name" value="AMP-binding"/>
    <property type="match status" value="5"/>
</dbReference>
<dbReference type="Gene3D" id="3.40.50.12780">
    <property type="entry name" value="N-terminal domain of ligase-like"/>
    <property type="match status" value="4"/>
</dbReference>
<dbReference type="FunFam" id="3.30.300.30:FF:000010">
    <property type="entry name" value="Enterobactin synthetase component F"/>
    <property type="match status" value="2"/>
</dbReference>
<sequence>MPSDSRLEPWIAGPLSTGIGLPQGVTRQCPSTLPARGCGGQPRFPVKASSKGFPKARKKRVNCGTRLPERPRRDKTPMHTRSPSTAHETAHLQRPTGTLPSPRDKKARFHSSPFGPGFTCAAPTRRIRHPRRRYSQLSTVNECHSAIREHFRQEFHMWRESHRTKLHHVVQCVFCTVFEKGQAMGELSVMRSDAQGYSLPISSEYQQPTPFDIFEAQARRTPNATAVLDGAEQLTYAELERRANRLAHLLIERGVGPERLVALALPRSSGMIVALLAVLKAGGAYLPVDATYPRRRIDFMLDDAAPVLLVTTADIGATGIGASASIPRLVVDADDTLAALETLPDTPPSAPRALSSNPCYVIYTSGSTGTPKGVVVTHRNVVRLFDSIGRRLPLTTDDTWTLFHSTSFDFSVWEIWGALLHGGRLVVVPYETSRSPVDFLRLLVDERVTMLSQTPSAFQGLTRADRENPGLGDALRLRAVVFGGEALDLGSLAPWYERHDDRAPLLVNMYGITETTVHVTYRALDRAQAVAGAGSAIGDPLADLDAHVLDETLRHTADGVTGELYVAGAGLARGYLDRPGLTAGRFVACPFEAGQRMYRTGDLVRRHADGQLEFVGRADDQVKIRGFRIELGEVESAVAEHPGVTQAAVIARSDRAGEQRLIGYVVGASVGGADDPAAEGPSPQDGVADAQVDEWQEIYDDLYTDAATATWGQNFIGWNSSYDQQPIPLDQMREWRDATVDSIRALNPRNILEIGVGTGLLLSHLAPHCDSYWGMDLSSAVIEGLKAQLAGNPTLLERVELRNQAAHDVSGLPTDHFDVIVINSVIQYFPNADYLTDVITKALHLLTPHGALYIGDIRNLHTARTFHTAVHIQQTDPDTDTTTLRATVERALVRDKELLIAPQYFTALQHQHTEHITEIHIKRGHHHNELTRHRYDAILHKNPHTTLDLTTTPQHPWGQDLTALLKSNSSPAVRVTGIPNKRLTSEAAAKRRLAEGDAPAAIRQALHGPDESGAVDPEELHRLGEELGYRVTLTWSASREDGMDAVFVAHDSADAATATGRAPMDLCPPLAPGSASPSSFASSPATARDIGSFVASLREHVRGKVPDFMVPSAFVVLDSFPLTANGKLDRAALPDPQFGAAASRPPRTPVEEVLCGLFADVLALPETGAEDDFFELGGHSLLATRLLSRVRSAFGVELGVRVLFEAPTAAALARVLGGAGKARRALEAVERPERLPLSYAQNRLWFLHRLEGPSATYNVPLVVRLTGTLDEHALEAALADVVSRHESLRTVFREHDGEGEHEGVPYQLVLDGESARPALPISPVTEEGLEEAVDSAVKEPFDLGTDIPLRGRLFALSPREHVLVLVVHHIAADGWSLEPLWRDVATAYTARLRGAMPGWRPLPVQYADYTLWQREILGEPADPDSTLARQLDFWTSTLAGLPARIELPADRPHPAAASHRGASFTFHWNADLHADLVRLARGSGASLFMLVQAALAALLSRSGAGDDIPIGTPIAGRTDEALDDLVGFFVNTLVLRTDVSGDPTFRELLARVREADLDAYAHQDVPFEHLVEAVNPERTLSHHPLFQVMLAWQQAFDSGLELPGLTAEGSLAATGTARMDLVLSVTEMHAADGGPAGVGGVVEYSTDIFDHDTVHALMERLGRLMTAVVADPDLPVREVVLLSEEEYEQAVSGWNDTAREVPRASLAELFQAQATRTPDQTAVIHQDTQLTYAELNSRANQLAHHLIAHGAGPEQVVALKLPRSTDMVVAVLAVLKSGAAYLPVDPTYPDDRIQFMLDDAHPLTTIEGPLTADDHPDTNPEIPGHSPLHPAYIIYTSGSTGRPKGVAVPHSAVVNLVSWAGAEFGGTRGFDHTIASTSLAFDVSVFEILAPLLNGGSIELIADGLSLTDRLTSEPTPGLISGVPSVLDHTLTNTPATITGTLVFAGEALPAHTLTNIRTAHPDTRVINAYGPTEATVYATTWTANTNHTTTVPIGTPIWNTHTYILDNRLQPVPPGVTGELYLAGAGLARGYTNQPALTAQRFTANPYTPGQRMYRTGDLARRRTNGQLEFIGRSDHQVKVRGFRIELGEIDAVVADHPAVSQAVTVTYNDELLVTYVVTSASDDALPSSIRDFVRTRLPRFMVPATVMVLAEFPLTSNGKLDRAALPTPDFTSNDTTSRAPRTPAEELLRTLFAQLLDTPDIGIDDNFFDHGGHSLLATRLMSRIRSVLGVELGVRVLFEAPTVAALAQEVAREAGGGGHARPALAPAARPQHAPLSYAQNRLWFLHRLEGPSATYNIPLAVRLTGAPDRQALADALADVVTRHESLRTVFPEMNGTPFQQVLRGEAAHPVLEVTEAVDAAGLDAAIDRAVRYAFDLSTELPVHAELLMLSPDDCVLVLVVHHIAADGWSLAPLCRDITTAYASRARDGQAPDWAPLPVQYTDYALWQRDVLGDGTDQGSAMADQLAYWSRTLSGLPERIELPVDRPHPAVASYRGGSYAFRWDAELHADLAELARATGATMFMVVHAALVALLSRSGAGDDIAVGSPIAGRTDEALDDMVGFFVNTLVLRTDVSGEPTFRELIARVREADLDAYAHQDVPFEHLVEVLNPTRTLSHHPLFQVLLAWQNTEESRLSLPGIATETLAVSTEAARLDLAFSLTESRVDGGTGTAVDGLVEFSAELFDRETVEGLAARLERLLRAAVTDPDRPVAGLDLLSKHEREQALFGRNDSKRDLPTLTIAELFEAQVARTPDGIALSRGDVELTYAEVNTRANRLARWMTEHGAGPERVVALRLPRGVDLIVSTLAALKAGAAFLPVDPSYPEERVRFMLDDVRPVLVVHEPVAVEGYDDSNLRVEQDPASTAYVIYTSGSTGRPKGVAVTHTGITALLTAHAEALHLTSASRVFQAVSPSFDVAVCDLIITLATGATLLLDSPGQLAGHELTTALHHTKATHVALPVSLLATLSPDQLPDLRHVLTGGEVCPPDLARLWTTDGRQLTTAYGPTEATVCATLTTTTGDNPTPSLGHPIPNTHTYVLDAWLRPVPPGVTGELYLASPGLARGYTGHPALTAERFTANPFVRGQRMYRTGDLARRHSNGTLTFAGRTDHQIKIRGFRIEPGEIEAALTGHPDVDRAAVIAHDGERLVGYVVPASADATVGVEELTADLKAFVRKQLPDFMVPAALMVLDELPLTGTGKLDRNALPDPTFDTASSRAPRTPAEEILCGVFADVLGQPHVGIDDSFFDLGGHSLLATRLVSRIRSAFGVEIGVRVLFEAPTVAALSEVLSSAGKARLALRPAVRPEKLPLSYAQNRLWFLHTLEGPSATYNIPLALRFTGALDRQALEDALADVVTRHESLRTVFREEDGAPFQHVLDVADARPAFVVSDLRHTAGEDVSDALAAAVRRPFDLSHDVLLRAELLSLPDDEYVLVLVAHHIAADGWSLEPLWRDIAIAYESRLGGASPDWATLPVQYADYALWQRDLLGNDTDHTSLMTDQLAHWKQTLSGLPDRIELPTDRPYPTATTNQGDTHTFHWDTHLHTQLTTLARATSTTPFMIIHAALTTLLTRHGAGTDIPIGTPIAGRTDENLDHLVGFFVNTLVLRTDVSGDPTFRELLARVRETDLNAYAHQDIPFEHLVEILNPQRTLAHHPLFQTMLAWQSEGQSTSDLGGLTVEPVPVWTGTARMDLTFGITERRTANGEANGLYGQVEFSTDIFDRSTVEALTDRLGRLLTSAVTDPDQPIGDIDLLSEEERHYALTTWNDTANEVPRASLAELFQAQAARTPDQAAVIHQDARLTYAELNSRANQLAHHLIAQGAGPEQVVALKLPRSIDMVVTVLAVLKSGAAYLPVDPTYPDDRIQFMLDDAHPLTTIEGPLTADDHPDTNPEIPGHSPLHPAYVIYTSGSTGRPKGVAVPHSAVVNLVSWAGAEFGGTHGFDHAIASTSLAFDVSVFEILAPLLNGGSIELIADGLSLTDRLTSEPTPGLISGVPSVLDHTLTNTPATITGTLVLAGEALPAHTLTNIRTAHPDTRVINAYGPTEATVYATTWTANTNHTTTVPIGTPIWNTHTYILDNRLQPVPPGVTGELYLAGAGLARGYTNQPALTAQRFTANPFTPGQRMYRTGDLARRRTNGQLEFIGRSDHQVKVRGFRIELGEIDAVLTEHPDVAQAVVTAYDGNRLVGYVVPTAVGTNAEVSELASALRDFVRSRLPEFMVPAAVVVLDRFPLTSNGKLDRAALPTPDFTSSDTTSRAPRTPAEELLRTLFAQLLDTPDIGIDDNFFDHGGHSLLATRLVSRVRSLFGVELGVRALFGAPTVAALARELGGADQARPALGPVARPQHPPLSYAQNRLWFLHRLEGPSPTYNVPFAIRLIGALDRAAFAAALGDVVERHESLRTVFPEKNGTPFQQVLQGEAARPVLEVAEVEVEVEETAGLAAAIDEAVGYSFDLSREIPVHARLLVLSPDECVFVLVVHHIAADGWSLAPLWQDIAAAYDARSRDGRADDRVPLPVQYADYTLWQRELLGSADDPDSVMARQLAYWRETLDGLPERTALPTDRPHPSPATYRGGTFAHQWDAELHTGLAELARGSGATVFMVVHAALVALLSRSGAGEDIAVGSPIAGRTDDALHQLVGFFVNTLVLRTDASGDPTFRELVERVREVDLHAYANQDVPFEHLVEVLNPTRSLSHHPLIQVMLAWQDNAPHDVELYGLASRPEFVKTGTAKFDLSFYLDADGGIVEYSTDLFDESTVAALMSRLGRLLASVIADPDQPVGAIDLLSERERDRVVSEWNATAHELPVTTLPELFEARAVRTPHAVAVVAGDTELTYAELDARANRLAHWLADRGAGPERTVGLCLRRSPELIVAMLAVLKSGAAYLPIDPDFPAERIRFMLDDARPVLVLDGDLPVGNAQDTQASSGRPVHVSPHPQHPAYVIYTSGSTGTPKGVHTTHHNVVALALDPCFGPAARERVLVHSPHTFDAFTYEVWVPLLSGGRLVLAPTGGLTPGGLGALVERHGITGTWLSAGLFHAFVEEAADCLAGLREVWTGGDMVSPGAVQRALRACPGLVVVDGYGPTETTTFATCHPVRSADELGPVMPIGAPLANTHTYVLDDGLRPVGVGIVGELYVAGAGLARGYLDRPGMTAGRFVACPFEAGQRMYRTGDLVRWRSDGRLEFVGRADGQVKVRGFRVELGEIEAALDDHPAVARSVVVTHADQAGEQRLIGYVVGAPATGADHAAAEGPAPQDSVTDGVADAQVGEWQEIYDDLYTDAATATWGQNFIGWNSSYDQQPIPLDQMREWRDATVDSIRALNPRNILEIGVGTGLLLSHLAPHCDSYWGTDFSAEVVAALRTQIPEALADRVELRHQPGHDVSGLPTEHFDVIVINSVIQYFPNADYLTDVITKALHLLTPHGALYIGDIRNLHTARTFHTAIQLHQTQTGTDADTTTLRAGVERALVRDKELLIAPQYFTALQHQHTEHITEIHIKRGHHHNELTRHRYDAILHKNPHTTLDLTTTPNTPGDKTSPHS</sequence>
<dbReference type="CDD" id="cd19540">
    <property type="entry name" value="LCL_NRPS-like"/>
    <property type="match status" value="4"/>
</dbReference>
<dbReference type="GO" id="GO:0072330">
    <property type="term" value="P:monocarboxylic acid biosynthetic process"/>
    <property type="evidence" value="ECO:0007669"/>
    <property type="project" value="UniProtKB-ARBA"/>
</dbReference>
<dbReference type="InterPro" id="IPR006162">
    <property type="entry name" value="Ppantetheine_attach_site"/>
</dbReference>
<dbReference type="GO" id="GO:0009403">
    <property type="term" value="P:toxin biosynthetic process"/>
    <property type="evidence" value="ECO:0007669"/>
    <property type="project" value="UniProtKB-ARBA"/>
</dbReference>
<dbReference type="CDD" id="cd12117">
    <property type="entry name" value="A_NRPS_Srf_like"/>
    <property type="match status" value="1"/>
</dbReference>
<dbReference type="Pfam" id="PF00550">
    <property type="entry name" value="PP-binding"/>
    <property type="match status" value="4"/>
</dbReference>
<keyword evidence="9" id="KW-1185">Reference proteome</keyword>
<dbReference type="InterPro" id="IPR025110">
    <property type="entry name" value="AMP-bd_C"/>
</dbReference>
<dbReference type="FunFam" id="2.30.38.10:FF:000001">
    <property type="entry name" value="Non-ribosomal peptide synthetase PvdI"/>
    <property type="match status" value="4"/>
</dbReference>
<feature type="region of interest" description="Disordered" evidence="6">
    <location>
        <begin position="1"/>
        <end position="115"/>
    </location>
</feature>
<proteinExistence type="inferred from homology"/>
<dbReference type="Proteomes" id="UP000325529">
    <property type="component" value="Chromosome"/>
</dbReference>
<comment type="cofactor">
    <cofactor evidence="1">
        <name>pantetheine 4'-phosphate</name>
        <dbReference type="ChEBI" id="CHEBI:47942"/>
    </cofactor>
</comment>
<feature type="domain" description="Carrier" evidence="7">
    <location>
        <begin position="3217"/>
        <end position="3292"/>
    </location>
</feature>
<dbReference type="Pfam" id="PF00668">
    <property type="entry name" value="Condensation"/>
    <property type="match status" value="4"/>
</dbReference>
<dbReference type="InterPro" id="IPR029063">
    <property type="entry name" value="SAM-dependent_MTases_sf"/>
</dbReference>
<keyword evidence="5" id="KW-0677">Repeat</keyword>
<dbReference type="Gene3D" id="3.40.50.150">
    <property type="entry name" value="Vaccinia Virus protein VP39"/>
    <property type="match status" value="2"/>
</dbReference>
<dbReference type="KEGG" id="ska:CP970_39300"/>
<feature type="domain" description="Carrier" evidence="7">
    <location>
        <begin position="4255"/>
        <end position="4330"/>
    </location>
</feature>
<feature type="region of interest" description="Disordered" evidence="6">
    <location>
        <begin position="5513"/>
        <end position="5534"/>
    </location>
</feature>
<dbReference type="InterPro" id="IPR009081">
    <property type="entry name" value="PP-bd_ACP"/>
</dbReference>
<dbReference type="SMART" id="SM00823">
    <property type="entry name" value="PKS_PP"/>
    <property type="match status" value="4"/>
</dbReference>
<evidence type="ECO:0000313" key="8">
    <source>
        <dbReference type="EMBL" id="QEU96176.1"/>
    </source>
</evidence>
<dbReference type="GO" id="GO:0017000">
    <property type="term" value="P:antibiotic biosynthetic process"/>
    <property type="evidence" value="ECO:0007669"/>
    <property type="project" value="UniProtKB-ARBA"/>
</dbReference>
<evidence type="ECO:0000256" key="6">
    <source>
        <dbReference type="SAM" id="MobiDB-lite"/>
    </source>
</evidence>
<dbReference type="EMBL" id="CP023699">
    <property type="protein sequence ID" value="QEU96176.1"/>
    <property type="molecule type" value="Genomic_DNA"/>
</dbReference>
<gene>
    <name evidence="8" type="ORF">CP970_39300</name>
</gene>
<dbReference type="SUPFAM" id="SSF52777">
    <property type="entry name" value="CoA-dependent acyltransferases"/>
    <property type="match status" value="8"/>
</dbReference>
<accession>A0A5J6GT41</accession>
<evidence type="ECO:0000256" key="1">
    <source>
        <dbReference type="ARBA" id="ARBA00001957"/>
    </source>
</evidence>
<dbReference type="FunFam" id="3.30.559.30:FF:000001">
    <property type="entry name" value="Non-ribosomal peptide synthetase"/>
    <property type="match status" value="1"/>
</dbReference>
<dbReference type="CDD" id="cd05930">
    <property type="entry name" value="A_NRPS"/>
    <property type="match status" value="2"/>
</dbReference>
<protein>
    <submittedName>
        <fullName evidence="8">Amino acid adenylation domain-containing protein</fullName>
    </submittedName>
</protein>
<dbReference type="Gene3D" id="3.30.559.30">
    <property type="entry name" value="Nonribosomal peptide synthetase, condensation domain"/>
    <property type="match status" value="4"/>
</dbReference>
<dbReference type="InterPro" id="IPR001242">
    <property type="entry name" value="Condensation_dom"/>
</dbReference>
<dbReference type="GO" id="GO:0043041">
    <property type="term" value="P:amino acid activation for nonribosomal peptide biosynthetic process"/>
    <property type="evidence" value="ECO:0007669"/>
    <property type="project" value="TreeGrafter"/>
</dbReference>
<evidence type="ECO:0000256" key="3">
    <source>
        <dbReference type="ARBA" id="ARBA00022450"/>
    </source>
</evidence>
<dbReference type="GO" id="GO:0031177">
    <property type="term" value="F:phosphopantetheine binding"/>
    <property type="evidence" value="ECO:0007669"/>
    <property type="project" value="InterPro"/>
</dbReference>
<organism evidence="8 9">
    <name type="scientific">Streptomyces kanamyceticus</name>
    <dbReference type="NCBI Taxonomy" id="1967"/>
    <lineage>
        <taxon>Bacteria</taxon>
        <taxon>Bacillati</taxon>
        <taxon>Actinomycetota</taxon>
        <taxon>Actinomycetes</taxon>
        <taxon>Kitasatosporales</taxon>
        <taxon>Streptomycetaceae</taxon>
        <taxon>Streptomyces</taxon>
    </lineage>
</organism>
<dbReference type="NCBIfam" id="NF003417">
    <property type="entry name" value="PRK04813.1"/>
    <property type="match status" value="6"/>
</dbReference>
<dbReference type="NCBIfam" id="TIGR01733">
    <property type="entry name" value="AA-adenyl-dom"/>
    <property type="match status" value="5"/>
</dbReference>
<dbReference type="InterPro" id="IPR042099">
    <property type="entry name" value="ANL_N_sf"/>
</dbReference>
<comment type="similarity">
    <text evidence="2">Belongs to the ATP-dependent AMP-binding enzyme family.</text>
</comment>
<reference evidence="8 9" key="1">
    <citation type="submission" date="2017-09" db="EMBL/GenBank/DDBJ databases">
        <authorList>
            <person name="Lee N."/>
            <person name="Cho B.-K."/>
        </authorList>
    </citation>
    <scope>NUCLEOTIDE SEQUENCE [LARGE SCALE GENOMIC DNA]</scope>
    <source>
        <strain evidence="8 9">ATCC 12853</strain>
    </source>
</reference>
<evidence type="ECO:0000313" key="9">
    <source>
        <dbReference type="Proteomes" id="UP000325529"/>
    </source>
</evidence>
<feature type="compositionally biased region" description="Low complexity" evidence="6">
    <location>
        <begin position="5514"/>
        <end position="5526"/>
    </location>
</feature>
<dbReference type="Gene3D" id="3.40.50.980">
    <property type="match status" value="2"/>
</dbReference>
<dbReference type="SUPFAM" id="SSF47336">
    <property type="entry name" value="ACP-like"/>
    <property type="match status" value="4"/>
</dbReference>
<dbReference type="InterPro" id="IPR023213">
    <property type="entry name" value="CAT-like_dom_sf"/>
</dbReference>
<dbReference type="SUPFAM" id="SSF56801">
    <property type="entry name" value="Acetyl-CoA synthetase-like"/>
    <property type="match status" value="5"/>
</dbReference>
<dbReference type="Gene3D" id="1.10.1200.10">
    <property type="entry name" value="ACP-like"/>
    <property type="match status" value="4"/>
</dbReference>
<dbReference type="SUPFAM" id="SSF53335">
    <property type="entry name" value="S-adenosyl-L-methionine-dependent methyltransferases"/>
    <property type="match status" value="2"/>
</dbReference>
<dbReference type="FunFam" id="1.10.1200.10:FF:000005">
    <property type="entry name" value="Nonribosomal peptide synthetase 1"/>
    <property type="match status" value="2"/>
</dbReference>
<dbReference type="Gene3D" id="3.30.559.10">
    <property type="entry name" value="Chloramphenicol acetyltransferase-like domain"/>
    <property type="match status" value="4"/>
</dbReference>
<dbReference type="PANTHER" id="PTHR45527">
    <property type="entry name" value="NONRIBOSOMAL PEPTIDE SYNTHETASE"/>
    <property type="match status" value="1"/>
</dbReference>
<dbReference type="GO" id="GO:0005829">
    <property type="term" value="C:cytosol"/>
    <property type="evidence" value="ECO:0007669"/>
    <property type="project" value="TreeGrafter"/>
</dbReference>
<dbReference type="InterPro" id="IPR045851">
    <property type="entry name" value="AMP-bd_C_sf"/>
</dbReference>
<dbReference type="Gene3D" id="3.30.300.30">
    <property type="match status" value="6"/>
</dbReference>
<name>A0A5J6GT41_STRKN</name>
<dbReference type="Pfam" id="PF08242">
    <property type="entry name" value="Methyltransf_12"/>
    <property type="match status" value="2"/>
</dbReference>
<dbReference type="PROSITE" id="PS50075">
    <property type="entry name" value="CARRIER"/>
    <property type="match status" value="4"/>
</dbReference>
<evidence type="ECO:0000259" key="7">
    <source>
        <dbReference type="PROSITE" id="PS50075"/>
    </source>
</evidence>
<dbReference type="FunFam" id="3.40.50.12780:FF:000012">
    <property type="entry name" value="Non-ribosomal peptide synthetase"/>
    <property type="match status" value="2"/>
</dbReference>
<dbReference type="InterPro" id="IPR013217">
    <property type="entry name" value="Methyltransf_12"/>
</dbReference>
<keyword evidence="3" id="KW-0596">Phosphopantetheine</keyword>
<dbReference type="Gene3D" id="2.30.38.10">
    <property type="entry name" value="Luciferase, Domain 3"/>
    <property type="match status" value="1"/>
</dbReference>
<dbReference type="FunFam" id="3.40.50.980:FF:000001">
    <property type="entry name" value="Non-ribosomal peptide synthetase"/>
    <property type="match status" value="2"/>
</dbReference>
<feature type="compositionally biased region" description="Basic and acidic residues" evidence="6">
    <location>
        <begin position="67"/>
        <end position="77"/>
    </location>
</feature>
<evidence type="ECO:0000256" key="4">
    <source>
        <dbReference type="ARBA" id="ARBA00022553"/>
    </source>
</evidence>
<dbReference type="PROSITE" id="PS00012">
    <property type="entry name" value="PHOSPHOPANTETHEINE"/>
    <property type="match status" value="2"/>
</dbReference>
<dbReference type="InterPro" id="IPR036736">
    <property type="entry name" value="ACP-like_sf"/>
</dbReference>
<dbReference type="CDD" id="cd17643">
    <property type="entry name" value="A_NRPS_Cytc1-like"/>
    <property type="match status" value="1"/>
</dbReference>
<evidence type="ECO:0000256" key="5">
    <source>
        <dbReference type="ARBA" id="ARBA00022737"/>
    </source>
</evidence>
<dbReference type="FunFam" id="1.10.1200.10:FF:000016">
    <property type="entry name" value="Non-ribosomal peptide synthase"/>
    <property type="match status" value="2"/>
</dbReference>
<dbReference type="GO" id="GO:0008610">
    <property type="term" value="P:lipid biosynthetic process"/>
    <property type="evidence" value="ECO:0007669"/>
    <property type="project" value="UniProtKB-ARBA"/>
</dbReference>
<keyword evidence="4" id="KW-0597">Phosphoprotein</keyword>
<dbReference type="CDD" id="cd02440">
    <property type="entry name" value="AdoMet_MTases"/>
    <property type="match status" value="2"/>
</dbReference>
<evidence type="ECO:0000256" key="2">
    <source>
        <dbReference type="ARBA" id="ARBA00006432"/>
    </source>
</evidence>
<dbReference type="PANTHER" id="PTHR45527:SF1">
    <property type="entry name" value="FATTY ACID SYNTHASE"/>
    <property type="match status" value="1"/>
</dbReference>
<feature type="domain" description="Carrier" evidence="7">
    <location>
        <begin position="2181"/>
        <end position="2256"/>
    </location>
</feature>
<dbReference type="InterPro" id="IPR000873">
    <property type="entry name" value="AMP-dep_synth/lig_dom"/>
</dbReference>
<feature type="domain" description="Carrier" evidence="7">
    <location>
        <begin position="1145"/>
        <end position="1220"/>
    </location>
</feature>
<dbReference type="GO" id="GO:0003824">
    <property type="term" value="F:catalytic activity"/>
    <property type="evidence" value="ECO:0007669"/>
    <property type="project" value="InterPro"/>
</dbReference>